<dbReference type="Pfam" id="PF04011">
    <property type="entry name" value="LemA"/>
    <property type="match status" value="1"/>
</dbReference>
<evidence type="ECO:0000256" key="5">
    <source>
        <dbReference type="ARBA" id="ARBA00023136"/>
    </source>
</evidence>
<feature type="non-terminal residue" evidence="6">
    <location>
        <position position="1"/>
    </location>
</feature>
<organism evidence="6">
    <name type="scientific">marine sediment metagenome</name>
    <dbReference type="NCBI Taxonomy" id="412755"/>
    <lineage>
        <taxon>unclassified sequences</taxon>
        <taxon>metagenomes</taxon>
        <taxon>ecological metagenomes</taxon>
    </lineage>
</organism>
<evidence type="ECO:0000256" key="1">
    <source>
        <dbReference type="ARBA" id="ARBA00004167"/>
    </source>
</evidence>
<dbReference type="Gene3D" id="1.20.1440.20">
    <property type="entry name" value="LemA-like domain"/>
    <property type="match status" value="1"/>
</dbReference>
<evidence type="ECO:0008006" key="7">
    <source>
        <dbReference type="Google" id="ProtNLM"/>
    </source>
</evidence>
<reference evidence="6" key="1">
    <citation type="journal article" date="2014" name="Front. Microbiol.">
        <title>High frequency of phylogenetically diverse reductive dehalogenase-homologous genes in deep subseafloor sedimentary metagenomes.</title>
        <authorList>
            <person name="Kawai M."/>
            <person name="Futagami T."/>
            <person name="Toyoda A."/>
            <person name="Takaki Y."/>
            <person name="Nishi S."/>
            <person name="Hori S."/>
            <person name="Arai W."/>
            <person name="Tsubouchi T."/>
            <person name="Morono Y."/>
            <person name="Uchiyama I."/>
            <person name="Ito T."/>
            <person name="Fujiyama A."/>
            <person name="Inagaki F."/>
            <person name="Takami H."/>
        </authorList>
    </citation>
    <scope>NUCLEOTIDE SEQUENCE</scope>
    <source>
        <strain evidence="6">Expedition CK06-06</strain>
    </source>
</reference>
<accession>X1PMI1</accession>
<dbReference type="AlphaFoldDB" id="X1PMI1"/>
<protein>
    <recommendedName>
        <fullName evidence="7">LemA family protein</fullName>
    </recommendedName>
</protein>
<evidence type="ECO:0000256" key="3">
    <source>
        <dbReference type="ARBA" id="ARBA00022692"/>
    </source>
</evidence>
<keyword evidence="5" id="KW-0472">Membrane</keyword>
<comment type="subcellular location">
    <subcellularLocation>
        <location evidence="1">Membrane</location>
        <topology evidence="1">Single-pass membrane protein</topology>
    </subcellularLocation>
</comment>
<name>X1PMI1_9ZZZZ</name>
<proteinExistence type="inferred from homology"/>
<comment type="caution">
    <text evidence="6">The sequence shown here is derived from an EMBL/GenBank/DDBJ whole genome shotgun (WGS) entry which is preliminary data.</text>
</comment>
<evidence type="ECO:0000256" key="4">
    <source>
        <dbReference type="ARBA" id="ARBA00022989"/>
    </source>
</evidence>
<comment type="similarity">
    <text evidence="2">Belongs to the LemA family.</text>
</comment>
<keyword evidence="4" id="KW-1133">Transmembrane helix</keyword>
<gene>
    <name evidence="6" type="ORF">S06H3_62009</name>
</gene>
<evidence type="ECO:0000313" key="6">
    <source>
        <dbReference type="EMBL" id="GAI57043.1"/>
    </source>
</evidence>
<evidence type="ECO:0000256" key="2">
    <source>
        <dbReference type="ARBA" id="ARBA00008854"/>
    </source>
</evidence>
<dbReference type="GO" id="GO:0016020">
    <property type="term" value="C:membrane"/>
    <property type="evidence" value="ECO:0007669"/>
    <property type="project" value="UniProtKB-SubCell"/>
</dbReference>
<dbReference type="InterPro" id="IPR007156">
    <property type="entry name" value="MamQ_LemA"/>
</dbReference>
<keyword evidence="3" id="KW-0812">Transmembrane</keyword>
<dbReference type="InterPro" id="IPR023353">
    <property type="entry name" value="LemA-like_dom_sf"/>
</dbReference>
<dbReference type="EMBL" id="BARV01040779">
    <property type="protein sequence ID" value="GAI57043.1"/>
    <property type="molecule type" value="Genomic_DNA"/>
</dbReference>
<dbReference type="SUPFAM" id="SSF140478">
    <property type="entry name" value="LemA-like"/>
    <property type="match status" value="1"/>
</dbReference>
<sequence length="46" mass="5198">NGNVKDLSIKIEVFPAKIVASLFKFKKMDLFEIEEAAAREPVSVKF</sequence>